<dbReference type="PROSITE" id="PS00138">
    <property type="entry name" value="SUBTILASE_SER"/>
    <property type="match status" value="1"/>
</dbReference>
<dbReference type="InterPro" id="IPR034058">
    <property type="entry name" value="TagA/B/C/D_pept_dom"/>
</dbReference>
<dbReference type="EMBL" id="LXWW01000536">
    <property type="protein sequence ID" value="OAO12555.1"/>
    <property type="molecule type" value="Genomic_DNA"/>
</dbReference>
<feature type="active site" description="Charge relay system" evidence="6">
    <location>
        <position position="169"/>
    </location>
</feature>
<evidence type="ECO:0000259" key="8">
    <source>
        <dbReference type="Pfam" id="PF00082"/>
    </source>
</evidence>
<keyword evidence="10" id="KW-1185">Reference proteome</keyword>
<comment type="similarity">
    <text evidence="6">Belongs to the peptidase S8 family.</text>
</comment>
<dbReference type="STRING" id="478820.A0A196S653"/>
<evidence type="ECO:0000256" key="7">
    <source>
        <dbReference type="SAM" id="Phobius"/>
    </source>
</evidence>
<evidence type="ECO:0000256" key="6">
    <source>
        <dbReference type="PROSITE-ProRule" id="PRU01240"/>
    </source>
</evidence>
<accession>A0A196S653</accession>
<evidence type="ECO:0000256" key="4">
    <source>
        <dbReference type="ARBA" id="ARBA00023529"/>
    </source>
</evidence>
<evidence type="ECO:0000313" key="10">
    <source>
        <dbReference type="Proteomes" id="UP000078348"/>
    </source>
</evidence>
<comment type="catalytic activity">
    <reaction evidence="4">
        <text>Hydrolysis of proteins with broad specificity for peptide bonds, and a preference for a large uncharged residue in P1. Hydrolyzes peptide amides.</text>
        <dbReference type="EC" id="3.4.21.62"/>
    </reaction>
</comment>
<evidence type="ECO:0000256" key="2">
    <source>
        <dbReference type="ARBA" id="ARBA00022801"/>
    </source>
</evidence>
<keyword evidence="7" id="KW-1133">Transmembrane helix</keyword>
<dbReference type="InterPro" id="IPR023828">
    <property type="entry name" value="Peptidase_S8_Ser-AS"/>
</dbReference>
<evidence type="ECO:0000313" key="9">
    <source>
        <dbReference type="EMBL" id="OAO12555.1"/>
    </source>
</evidence>
<evidence type="ECO:0000256" key="3">
    <source>
        <dbReference type="ARBA" id="ARBA00022825"/>
    </source>
</evidence>
<dbReference type="AlphaFoldDB" id="A0A196S653"/>
<sequence>MRITKEEQITSFLHSSLSSPSTFHVLASSLYTEDDQSFLQGSPRIALNNLIALLKSSVVERVDLKPSLSLASLREDAHGRRLNARMRQYMTDGQFREGAEERKLLRKHGLNGKQVIIGIGDTGIDEKSTFFFDRDHSIQYDKASLDLTHRKVVYYQNLGDHTDTKDRTHGTHVAGMAAGEANSAEGATNNGLAWAARIAYVDIQSARNRLTVPSNMEKYYYPLFYDVGVRIASNSWGDTSRFYYDSMCEQADSYMWKHNDFLLLFAAGNKGENGMGSITPPSLAKNVLTVGAVYSDYMGIPNGKDFITYFSSRGNPDLSRIKPDVVATGIAYSAKAFTRGECGSNCDDHSDVMFMGGTSMATPATAGAVAILTQYLNEGHYHDKKLDVRASLLKAMVVHATVPTKGYCDREGRCSTYTKDHLMYEGHGRVQLDRVLRFDESKFELFLYYGQINDKKEAFSIRVPLKSYEELKVTMAYTDYPADTSSRNVLVNDLDLTVTDVGNKNVAYPNELEENDRYNNVEVVKLPTDKLFMLCRNTLEVIVHVRRHALSTKFQPVSLVITGDFDFDKVKVEDDTAQDYEDVPGKEPFDFLGFLKTILPGLLGVLFVVFFVLFFCGCFQRRTVPRAAPRRVVMAAPYRS</sequence>
<keyword evidence="7" id="KW-0812">Transmembrane</keyword>
<dbReference type="PANTHER" id="PTHR43399:SF5">
    <property type="entry name" value="PEPTIDASE S8 FAMILY WITH PROTEASE-ASSOCIATED DOMAIN"/>
    <property type="match status" value="1"/>
</dbReference>
<protein>
    <recommendedName>
        <fullName evidence="5">subtilisin</fullName>
        <ecNumber evidence="5">3.4.21.62</ecNumber>
    </recommendedName>
</protein>
<dbReference type="InterPro" id="IPR022398">
    <property type="entry name" value="Peptidase_S8_His-AS"/>
</dbReference>
<evidence type="ECO:0000256" key="1">
    <source>
        <dbReference type="ARBA" id="ARBA00022670"/>
    </source>
</evidence>
<dbReference type="Gene3D" id="2.60.120.380">
    <property type="match status" value="1"/>
</dbReference>
<organism evidence="9 10">
    <name type="scientific">Blastocystis sp. subtype 1 (strain ATCC 50177 / NandII)</name>
    <dbReference type="NCBI Taxonomy" id="478820"/>
    <lineage>
        <taxon>Eukaryota</taxon>
        <taxon>Sar</taxon>
        <taxon>Stramenopiles</taxon>
        <taxon>Bigyra</taxon>
        <taxon>Opalozoa</taxon>
        <taxon>Opalinata</taxon>
        <taxon>Blastocystidae</taxon>
        <taxon>Blastocystis</taxon>
    </lineage>
</organism>
<dbReference type="Gene3D" id="3.40.50.200">
    <property type="entry name" value="Peptidase S8/S53 domain"/>
    <property type="match status" value="1"/>
</dbReference>
<dbReference type="GO" id="GO:0006508">
    <property type="term" value="P:proteolysis"/>
    <property type="evidence" value="ECO:0007669"/>
    <property type="project" value="UniProtKB-KW"/>
</dbReference>
<dbReference type="InterPro" id="IPR051048">
    <property type="entry name" value="Peptidase_S8/S53_subtilisin"/>
</dbReference>
<gene>
    <name evidence="9" type="ORF">AV274_5755</name>
</gene>
<reference evidence="9 10" key="1">
    <citation type="submission" date="2016-05" db="EMBL/GenBank/DDBJ databases">
        <title>Nuclear genome of Blastocystis sp. subtype 1 NandII.</title>
        <authorList>
            <person name="Gentekaki E."/>
            <person name="Curtis B."/>
            <person name="Stairs C."/>
            <person name="Eme L."/>
            <person name="Herman E."/>
            <person name="Klimes V."/>
            <person name="Arias M.C."/>
            <person name="Elias M."/>
            <person name="Hilliou F."/>
            <person name="Klute M."/>
            <person name="Malik S.-B."/>
            <person name="Pightling A."/>
            <person name="Rachubinski R."/>
            <person name="Salas D."/>
            <person name="Schlacht A."/>
            <person name="Suga H."/>
            <person name="Archibald J."/>
            <person name="Ball S.G."/>
            <person name="Clark G."/>
            <person name="Dacks J."/>
            <person name="Van Der Giezen M."/>
            <person name="Tsaousis A."/>
            <person name="Roger A."/>
        </authorList>
    </citation>
    <scope>NUCLEOTIDE SEQUENCE [LARGE SCALE GENOMIC DNA]</scope>
    <source>
        <strain evidence="10">ATCC 50177 / NandII</strain>
    </source>
</reference>
<evidence type="ECO:0000256" key="5">
    <source>
        <dbReference type="ARBA" id="ARBA00023619"/>
    </source>
</evidence>
<feature type="transmembrane region" description="Helical" evidence="7">
    <location>
        <begin position="598"/>
        <end position="619"/>
    </location>
</feature>
<feature type="active site" description="Charge relay system" evidence="6">
    <location>
        <position position="359"/>
    </location>
</feature>
<dbReference type="Proteomes" id="UP000078348">
    <property type="component" value="Unassembled WGS sequence"/>
</dbReference>
<dbReference type="PROSITE" id="PS00137">
    <property type="entry name" value="SUBTILASE_HIS"/>
    <property type="match status" value="1"/>
</dbReference>
<keyword evidence="3 6" id="KW-0720">Serine protease</keyword>
<keyword evidence="1 6" id="KW-0645">Protease</keyword>
<dbReference type="PANTHER" id="PTHR43399">
    <property type="entry name" value="SUBTILISIN-RELATED"/>
    <property type="match status" value="1"/>
</dbReference>
<dbReference type="Pfam" id="PF00082">
    <property type="entry name" value="Peptidase_S8"/>
    <property type="match status" value="1"/>
</dbReference>
<dbReference type="PRINTS" id="PR00723">
    <property type="entry name" value="SUBTILISIN"/>
</dbReference>
<dbReference type="InterPro" id="IPR036852">
    <property type="entry name" value="Peptidase_S8/S53_dom_sf"/>
</dbReference>
<dbReference type="SUPFAM" id="SSF52743">
    <property type="entry name" value="Subtilisin-like"/>
    <property type="match status" value="1"/>
</dbReference>
<feature type="active site" description="Charge relay system" evidence="6">
    <location>
        <position position="121"/>
    </location>
</feature>
<feature type="domain" description="Peptidase S8/S53" evidence="8">
    <location>
        <begin position="112"/>
        <end position="401"/>
    </location>
</feature>
<dbReference type="InterPro" id="IPR015500">
    <property type="entry name" value="Peptidase_S8_subtilisin-rel"/>
</dbReference>
<comment type="caution">
    <text evidence="9">The sequence shown here is derived from an EMBL/GenBank/DDBJ whole genome shotgun (WGS) entry which is preliminary data.</text>
</comment>
<dbReference type="GO" id="GO:0004252">
    <property type="term" value="F:serine-type endopeptidase activity"/>
    <property type="evidence" value="ECO:0007669"/>
    <property type="project" value="UniProtKB-UniRule"/>
</dbReference>
<keyword evidence="2 6" id="KW-0378">Hydrolase</keyword>
<dbReference type="OrthoDB" id="10256524at2759"/>
<name>A0A196S653_BLAHN</name>
<dbReference type="CDD" id="cd04842">
    <property type="entry name" value="Peptidases_S8_Kp43_protease"/>
    <property type="match status" value="1"/>
</dbReference>
<dbReference type="EC" id="3.4.21.62" evidence="5"/>
<keyword evidence="7" id="KW-0472">Membrane</keyword>
<dbReference type="PROSITE" id="PS51892">
    <property type="entry name" value="SUBTILASE"/>
    <property type="match status" value="1"/>
</dbReference>
<proteinExistence type="inferred from homology"/>
<dbReference type="InterPro" id="IPR000209">
    <property type="entry name" value="Peptidase_S8/S53_dom"/>
</dbReference>